<keyword evidence="5 12" id="KW-0067">ATP-binding</keyword>
<dbReference type="EMBL" id="CR860036">
    <property type="protein sequence ID" value="CAH92187.1"/>
    <property type="molecule type" value="mRNA"/>
</dbReference>
<evidence type="ECO:0000256" key="6">
    <source>
        <dbReference type="ARBA" id="ARBA00022884"/>
    </source>
</evidence>
<evidence type="ECO:0000256" key="2">
    <source>
        <dbReference type="ARBA" id="ARBA00022741"/>
    </source>
</evidence>
<evidence type="ECO:0000256" key="12">
    <source>
        <dbReference type="RuleBase" id="RU000492"/>
    </source>
</evidence>
<dbReference type="OrthoDB" id="10259640at2759"/>
<dbReference type="SMART" id="SM01178">
    <property type="entry name" value="DUF4217"/>
    <property type="match status" value="1"/>
</dbReference>
<dbReference type="GO" id="GO:0003724">
    <property type="term" value="F:RNA helicase activity"/>
    <property type="evidence" value="ECO:0007669"/>
    <property type="project" value="UniProtKB-EC"/>
</dbReference>
<feature type="domain" description="Helicase C-terminal" evidence="16">
    <location>
        <begin position="399"/>
        <end position="569"/>
    </location>
</feature>
<feature type="region of interest" description="Disordered" evidence="14">
    <location>
        <begin position="26"/>
        <end position="169"/>
    </location>
</feature>
<comment type="function">
    <text evidence="13">RNA helicase.</text>
</comment>
<dbReference type="InterPro" id="IPR044773">
    <property type="entry name" value="DDX18/Has1_DEADc"/>
</dbReference>
<evidence type="ECO:0000256" key="8">
    <source>
        <dbReference type="ARBA" id="ARBA00024357"/>
    </source>
</evidence>
<sequence>MSHLPMKLLRKKIEKRNLKLRQRNLKLQGASNLTLSETQNGDVSEETMGSRKVKKSKQKPMNVSLSETQNGDMPQEAVENIKVKKSPQKSTVLTNGEAAMQSPNSESKKKKKKKRKMVNDAEPDTKKAKTENKGQPEEESAETPKETENNVEKPDNDEDESEVPSLPLGLTGAFEDTSFASLCNLVNENTLKAIKEMGFTNMTEIQHKSIRPLLEGRDLLAAAKTGSGKTLAFLIPAVELIVKLRFMPRNGTGVLILSPTRELAMQTFGVLKELMTHHVHTYGLIMGGSNRSAEAQKLANGINIIVATPGRLLDDMQNTPGFMYKNLQCLVIDEADRILDVGFEEELKQIIKLLPTRRQTMLFSATQTRKVEDLARISLKKEPLYVGVDDDKANATVDGLEQGYVVCPSEKRFLLLFTFLKKNRKKKLMVFFSSCMSVKYHYELLNYIDLPVLAIHGKQKQNKRTTTFFQFCNADSGTLLCTGVAARGLDIPEVDWIVQYDPPDDPKEYIHRVGRTARGLNGRGHALLILRPEELGFLRYLKQSKVPLSEFDFSWSKISDIQSQLEKLIEKNYFLHKSAQEAYKSYIRAYDSHSLKQIFNVNNLNLPQVALSFGFKVPPFVDLNINSNEGKQKKRGGGGGFGYQKTKKVEKSKIFKHISKKSSDSRQFSH</sequence>
<dbReference type="KEGG" id="pon:100173254"/>
<dbReference type="InterPro" id="IPR011545">
    <property type="entry name" value="DEAD/DEAH_box_helicase_dom"/>
</dbReference>
<keyword evidence="2 12" id="KW-0547">Nucleotide-binding</keyword>
<comment type="similarity">
    <text evidence="8">Belongs to the DEAD box helicase family. DDX18/HAS1 subfamily.</text>
</comment>
<evidence type="ECO:0000256" key="11">
    <source>
        <dbReference type="ARBA" id="ARBA00062957"/>
    </source>
</evidence>
<evidence type="ECO:0000256" key="4">
    <source>
        <dbReference type="ARBA" id="ARBA00022806"/>
    </source>
</evidence>
<dbReference type="GO" id="GO:0016887">
    <property type="term" value="F:ATP hydrolysis activity"/>
    <property type="evidence" value="ECO:0007669"/>
    <property type="project" value="RHEA"/>
</dbReference>
<comment type="domain">
    <text evidence="13">The Q motif is unique to and characteristic of the DEAD box family of RNA helicases and controls ATP binding and hydrolysis.</text>
</comment>
<keyword evidence="6 13" id="KW-0694">RNA-binding</keyword>
<dbReference type="PANTHER" id="PTHR24031">
    <property type="entry name" value="RNA HELICASE"/>
    <property type="match status" value="1"/>
</dbReference>
<dbReference type="InterPro" id="IPR001650">
    <property type="entry name" value="Helicase_C-like"/>
</dbReference>
<protein>
    <recommendedName>
        <fullName evidence="13">ATP-dependent RNA helicase</fullName>
        <ecNumber evidence="13">3.6.4.13</ecNumber>
    </recommendedName>
</protein>
<dbReference type="Gene3D" id="3.40.50.300">
    <property type="entry name" value="P-loop containing nucleotide triphosphate hydrolases"/>
    <property type="match status" value="2"/>
</dbReference>
<dbReference type="PROSITE" id="PS00039">
    <property type="entry name" value="DEAD_ATP_HELICASE"/>
    <property type="match status" value="1"/>
</dbReference>
<gene>
    <name evidence="17" type="primary">DKFZp459G0524</name>
</gene>
<proteinExistence type="evidence at transcript level"/>
<dbReference type="PROSITE" id="PS51194">
    <property type="entry name" value="HELICASE_CTER"/>
    <property type="match status" value="1"/>
</dbReference>
<comment type="function">
    <text evidence="10">ATP-dependent RNA helicase that plays a role in the regulation of R-loop homeostasis in both endogenous R-loop-prone regions and at sites of DNA damage. At endogenous loci such as actively transcribed genes, may act as a helicase to resolve the formation of R-loop during transcription and prevent the interference of R-loop with DNA-replication machinery. Also participates in the removal of DNA-lesion-associated R-loop. Plays an essential role for establishing pluripotency during embryogenesis and for pluripotency maintenance in embryonic stem cells. Mechanistically, prevents the polycomb repressive complex 2 (PRC2) from accessing rDNA loci and protects the active chromatin status in nucleolus.</text>
</comment>
<evidence type="ECO:0000256" key="7">
    <source>
        <dbReference type="ARBA" id="ARBA00023242"/>
    </source>
</evidence>
<evidence type="ECO:0000256" key="14">
    <source>
        <dbReference type="SAM" id="MobiDB-lite"/>
    </source>
</evidence>
<evidence type="ECO:0000256" key="3">
    <source>
        <dbReference type="ARBA" id="ARBA00022801"/>
    </source>
</evidence>
<keyword evidence="3 12" id="KW-0378">Hydrolase</keyword>
<dbReference type="SMART" id="SM00487">
    <property type="entry name" value="DEXDc"/>
    <property type="match status" value="1"/>
</dbReference>
<name>Q5R7S3_PONAB</name>
<comment type="subcellular location">
    <subcellularLocation>
        <location evidence="1">Nucleus</location>
        <location evidence="1">Nucleolus</location>
    </subcellularLocation>
</comment>
<evidence type="ECO:0000256" key="1">
    <source>
        <dbReference type="ARBA" id="ARBA00004604"/>
    </source>
</evidence>
<dbReference type="Pfam" id="PF00270">
    <property type="entry name" value="DEAD"/>
    <property type="match status" value="1"/>
</dbReference>
<dbReference type="PROSITE" id="PS51192">
    <property type="entry name" value="HELICASE_ATP_BIND_1"/>
    <property type="match status" value="1"/>
</dbReference>
<dbReference type="InterPro" id="IPR025313">
    <property type="entry name" value="SPB4-like_CTE"/>
</dbReference>
<evidence type="ECO:0000256" key="5">
    <source>
        <dbReference type="ARBA" id="ARBA00022840"/>
    </source>
</evidence>
<feature type="compositionally biased region" description="Basic and acidic residues" evidence="14">
    <location>
        <begin position="117"/>
        <end position="154"/>
    </location>
</feature>
<dbReference type="InterPro" id="IPR027417">
    <property type="entry name" value="P-loop_NTPase"/>
</dbReference>
<dbReference type="GO" id="GO:0003723">
    <property type="term" value="F:RNA binding"/>
    <property type="evidence" value="ECO:0007669"/>
    <property type="project" value="UniProtKB-UniRule"/>
</dbReference>
<dbReference type="AlphaFoldDB" id="Q5R7S3"/>
<feature type="domain" description="Helicase ATP-binding" evidence="15">
    <location>
        <begin position="210"/>
        <end position="385"/>
    </location>
</feature>
<feature type="compositionally biased region" description="Polar residues" evidence="14">
    <location>
        <begin position="29"/>
        <end position="42"/>
    </location>
</feature>
<comment type="subunit">
    <text evidence="11">Interacts with NOL8; the interaction is RNA-dependent. Interacts with PRC2 complex components EZH2, SUZ2 and JARID2; these interactions prevent deposition of the repressive H3K27me3 mark onto rDNA in pluripotent cells.</text>
</comment>
<dbReference type="FunFam" id="3.40.50.300:FF:000379">
    <property type="entry name" value="RNA helicase"/>
    <property type="match status" value="1"/>
</dbReference>
<keyword evidence="4 12" id="KW-0347">Helicase</keyword>
<keyword evidence="7" id="KW-0539">Nucleus</keyword>
<organism evidence="17">
    <name type="scientific">Pongo abelii</name>
    <name type="common">Sumatran orangutan</name>
    <name type="synonym">Pongo pygmaeus abelii</name>
    <dbReference type="NCBI Taxonomy" id="9601"/>
    <lineage>
        <taxon>Eukaryota</taxon>
        <taxon>Metazoa</taxon>
        <taxon>Chordata</taxon>
        <taxon>Craniata</taxon>
        <taxon>Vertebrata</taxon>
        <taxon>Euteleostomi</taxon>
        <taxon>Mammalia</taxon>
        <taxon>Eutheria</taxon>
        <taxon>Euarchontoglires</taxon>
        <taxon>Primates</taxon>
        <taxon>Haplorrhini</taxon>
        <taxon>Catarrhini</taxon>
        <taxon>Hominidae</taxon>
        <taxon>Pongo</taxon>
    </lineage>
</organism>
<accession>Q5R7S3</accession>
<dbReference type="InterPro" id="IPR000629">
    <property type="entry name" value="RNA-helicase_DEAD-box_CS"/>
</dbReference>
<evidence type="ECO:0000256" key="9">
    <source>
        <dbReference type="ARBA" id="ARBA00047984"/>
    </source>
</evidence>
<dbReference type="Pfam" id="PF00271">
    <property type="entry name" value="Helicase_C"/>
    <property type="match status" value="1"/>
</dbReference>
<dbReference type="GO" id="GO:0005524">
    <property type="term" value="F:ATP binding"/>
    <property type="evidence" value="ECO:0007669"/>
    <property type="project" value="UniProtKB-UniRule"/>
</dbReference>
<dbReference type="SUPFAM" id="SSF52540">
    <property type="entry name" value="P-loop containing nucleoside triphosphate hydrolases"/>
    <property type="match status" value="1"/>
</dbReference>
<dbReference type="CDD" id="cd17942">
    <property type="entry name" value="DEADc_DDX18"/>
    <property type="match status" value="1"/>
</dbReference>
<dbReference type="CDD" id="cd18787">
    <property type="entry name" value="SF2_C_DEAD"/>
    <property type="match status" value="1"/>
</dbReference>
<evidence type="ECO:0000313" key="17">
    <source>
        <dbReference type="EMBL" id="CAH92187.1"/>
    </source>
</evidence>
<dbReference type="EC" id="3.6.4.13" evidence="13"/>
<feature type="compositionally biased region" description="Polar residues" evidence="14">
    <location>
        <begin position="59"/>
        <end position="72"/>
    </location>
</feature>
<dbReference type="InterPro" id="IPR014001">
    <property type="entry name" value="Helicase_ATP-bd"/>
</dbReference>
<reference evidence="17" key="1">
    <citation type="submission" date="2004-11" db="EMBL/GenBank/DDBJ databases">
        <authorList>
            <consortium name="The German cDNA Consortium"/>
            <person name="Koehrer K."/>
            <person name="Beyer A."/>
            <person name="Mewes H.W."/>
            <person name="Weil B."/>
            <person name="Amid C."/>
            <person name="Osanger A."/>
            <person name="Fobo G."/>
            <person name="Han M."/>
            <person name="Wiemann S."/>
        </authorList>
    </citation>
    <scope>NUCLEOTIDE SEQUENCE</scope>
    <source>
        <tissue evidence="17">Cortex</tissue>
    </source>
</reference>
<dbReference type="SMART" id="SM00490">
    <property type="entry name" value="HELICc"/>
    <property type="match status" value="1"/>
</dbReference>
<dbReference type="Pfam" id="PF13959">
    <property type="entry name" value="CTE_SPB4"/>
    <property type="match status" value="1"/>
</dbReference>
<dbReference type="GO" id="GO:0005730">
    <property type="term" value="C:nucleolus"/>
    <property type="evidence" value="ECO:0007669"/>
    <property type="project" value="UniProtKB-SubCell"/>
</dbReference>
<comment type="catalytic activity">
    <reaction evidence="9 13">
        <text>ATP + H2O = ADP + phosphate + H(+)</text>
        <dbReference type="Rhea" id="RHEA:13065"/>
        <dbReference type="ChEBI" id="CHEBI:15377"/>
        <dbReference type="ChEBI" id="CHEBI:15378"/>
        <dbReference type="ChEBI" id="CHEBI:30616"/>
        <dbReference type="ChEBI" id="CHEBI:43474"/>
        <dbReference type="ChEBI" id="CHEBI:456216"/>
        <dbReference type="EC" id="3.6.4.13"/>
    </reaction>
</comment>
<evidence type="ECO:0000259" key="15">
    <source>
        <dbReference type="PROSITE" id="PS51192"/>
    </source>
</evidence>
<evidence type="ECO:0000259" key="16">
    <source>
        <dbReference type="PROSITE" id="PS51194"/>
    </source>
</evidence>
<evidence type="ECO:0000256" key="10">
    <source>
        <dbReference type="ARBA" id="ARBA00055930"/>
    </source>
</evidence>
<dbReference type="FunFam" id="3.40.50.300:FF:000460">
    <property type="entry name" value="RNA helicase"/>
    <property type="match status" value="1"/>
</dbReference>
<evidence type="ECO:0000256" key="13">
    <source>
        <dbReference type="RuleBase" id="RU365068"/>
    </source>
</evidence>